<proteinExistence type="predicted"/>
<protein>
    <submittedName>
        <fullName evidence="1">Uncharacterized protein</fullName>
    </submittedName>
</protein>
<accession>A0AAN7C954</accession>
<dbReference type="AlphaFoldDB" id="A0AAN7C954"/>
<name>A0AAN7C954_9PEZI</name>
<reference evidence="1" key="2">
    <citation type="submission" date="2023-05" db="EMBL/GenBank/DDBJ databases">
        <authorList>
            <consortium name="Lawrence Berkeley National Laboratory"/>
            <person name="Steindorff A."/>
            <person name="Hensen N."/>
            <person name="Bonometti L."/>
            <person name="Westerberg I."/>
            <person name="Brannstrom I.O."/>
            <person name="Guillou S."/>
            <person name="Cros-Aarteil S."/>
            <person name="Calhoun S."/>
            <person name="Haridas S."/>
            <person name="Kuo A."/>
            <person name="Mondo S."/>
            <person name="Pangilinan J."/>
            <person name="Riley R."/>
            <person name="Labutti K."/>
            <person name="Andreopoulos B."/>
            <person name="Lipzen A."/>
            <person name="Chen C."/>
            <person name="Yanf M."/>
            <person name="Daum C."/>
            <person name="Ng V."/>
            <person name="Clum A."/>
            <person name="Ohm R."/>
            <person name="Martin F."/>
            <person name="Silar P."/>
            <person name="Natvig D."/>
            <person name="Lalanne C."/>
            <person name="Gautier V."/>
            <person name="Ament-Velasquez S.L."/>
            <person name="Kruys A."/>
            <person name="Hutchinson M.I."/>
            <person name="Powell A.J."/>
            <person name="Barry K."/>
            <person name="Miller A.N."/>
            <person name="Grigoriev I.V."/>
            <person name="Debuchy R."/>
            <person name="Gladieux P."/>
            <person name="Thoren M.H."/>
            <person name="Johannesson H."/>
        </authorList>
    </citation>
    <scope>NUCLEOTIDE SEQUENCE</scope>
    <source>
        <strain evidence="1">CBS 532.94</strain>
    </source>
</reference>
<keyword evidence="2" id="KW-1185">Reference proteome</keyword>
<sequence length="403" mass="45605">MSDSRPTLLRIPGEIRNNIYSHVIVFPGPLQVYRRRHDGRVKPDADRTLSTTLLPLLLTCRQTHHEASAFFYSHNNFALPPIALQSAPHQIQTNLFFRHFLDRIGPRNVALLQHVVIPFPALAADPSTATGQQRDDGDDDHADGYTYDSGFIRALQQRCPDLESIEFDVRWDNPARLRLLFAAQTQSSPAAVMSGVLRRLDKVLAGAFPRLKHVAVCLGPKDSGDAGEGGAVLSRRRRRWGRLAVEVSPSARAEWERMRSVVEEGLGWRVVVVGEDEEEDEEDSSDWWCPRNSRDPRALLFAPPETVLQSEMHDRWTGLDLVQSGLQRARAWLWSPARAARKRKAAEEVREWARTMMAHVGVLWHRPRTGCSGVHGHGAVPRRARGRKSVRDIIALRRRRAEV</sequence>
<dbReference type="EMBL" id="MU860125">
    <property type="protein sequence ID" value="KAK4237733.1"/>
    <property type="molecule type" value="Genomic_DNA"/>
</dbReference>
<dbReference type="InterPro" id="IPR038883">
    <property type="entry name" value="AN11006-like"/>
</dbReference>
<evidence type="ECO:0000313" key="1">
    <source>
        <dbReference type="EMBL" id="KAK4237733.1"/>
    </source>
</evidence>
<reference evidence="1" key="1">
    <citation type="journal article" date="2023" name="Mol. Phylogenet. Evol.">
        <title>Genome-scale phylogeny and comparative genomics of the fungal order Sordariales.</title>
        <authorList>
            <person name="Hensen N."/>
            <person name="Bonometti L."/>
            <person name="Westerberg I."/>
            <person name="Brannstrom I.O."/>
            <person name="Guillou S."/>
            <person name="Cros-Aarteil S."/>
            <person name="Calhoun S."/>
            <person name="Haridas S."/>
            <person name="Kuo A."/>
            <person name="Mondo S."/>
            <person name="Pangilinan J."/>
            <person name="Riley R."/>
            <person name="LaButti K."/>
            <person name="Andreopoulos B."/>
            <person name="Lipzen A."/>
            <person name="Chen C."/>
            <person name="Yan M."/>
            <person name="Daum C."/>
            <person name="Ng V."/>
            <person name="Clum A."/>
            <person name="Steindorff A."/>
            <person name="Ohm R.A."/>
            <person name="Martin F."/>
            <person name="Silar P."/>
            <person name="Natvig D.O."/>
            <person name="Lalanne C."/>
            <person name="Gautier V."/>
            <person name="Ament-Velasquez S.L."/>
            <person name="Kruys A."/>
            <person name="Hutchinson M.I."/>
            <person name="Powell A.J."/>
            <person name="Barry K."/>
            <person name="Miller A.N."/>
            <person name="Grigoriev I.V."/>
            <person name="Debuchy R."/>
            <person name="Gladieux P."/>
            <person name="Hiltunen Thoren M."/>
            <person name="Johannesson H."/>
        </authorList>
    </citation>
    <scope>NUCLEOTIDE SEQUENCE</scope>
    <source>
        <strain evidence="1">CBS 532.94</strain>
    </source>
</reference>
<organism evidence="1 2">
    <name type="scientific">Achaetomium macrosporum</name>
    <dbReference type="NCBI Taxonomy" id="79813"/>
    <lineage>
        <taxon>Eukaryota</taxon>
        <taxon>Fungi</taxon>
        <taxon>Dikarya</taxon>
        <taxon>Ascomycota</taxon>
        <taxon>Pezizomycotina</taxon>
        <taxon>Sordariomycetes</taxon>
        <taxon>Sordariomycetidae</taxon>
        <taxon>Sordariales</taxon>
        <taxon>Chaetomiaceae</taxon>
        <taxon>Achaetomium</taxon>
    </lineage>
</organism>
<dbReference type="PANTHER" id="PTHR42085:SF4">
    <property type="entry name" value="F-BOX DOMAIN-CONTAINING PROTEIN"/>
    <property type="match status" value="1"/>
</dbReference>
<dbReference type="Proteomes" id="UP001303760">
    <property type="component" value="Unassembled WGS sequence"/>
</dbReference>
<comment type="caution">
    <text evidence="1">The sequence shown here is derived from an EMBL/GenBank/DDBJ whole genome shotgun (WGS) entry which is preliminary data.</text>
</comment>
<dbReference type="PANTHER" id="PTHR42085">
    <property type="entry name" value="F-BOX DOMAIN-CONTAINING PROTEIN"/>
    <property type="match status" value="1"/>
</dbReference>
<gene>
    <name evidence="1" type="ORF">C8A03DRAFT_15753</name>
</gene>
<evidence type="ECO:0000313" key="2">
    <source>
        <dbReference type="Proteomes" id="UP001303760"/>
    </source>
</evidence>